<keyword evidence="10" id="KW-0805">Transcription regulation</keyword>
<keyword evidence="13" id="KW-0539">Nucleus</keyword>
<evidence type="ECO:0000256" key="5">
    <source>
        <dbReference type="ARBA" id="ARBA00022723"/>
    </source>
</evidence>
<gene>
    <name evidence="23" type="ORF">CDEB00056_LOCUS7275</name>
</gene>
<dbReference type="Gene3D" id="2.30.30.140">
    <property type="match status" value="1"/>
</dbReference>
<dbReference type="PROSITE" id="PS50016">
    <property type="entry name" value="ZF_PHD_2"/>
    <property type="match status" value="2"/>
</dbReference>
<keyword evidence="2" id="KW-0489">Methyltransferase</keyword>
<evidence type="ECO:0000259" key="21">
    <source>
        <dbReference type="PROSITE" id="PS50868"/>
    </source>
</evidence>
<feature type="domain" description="PHD-type" evidence="18">
    <location>
        <begin position="919"/>
        <end position="972"/>
    </location>
</feature>
<dbReference type="SMART" id="SM00249">
    <property type="entry name" value="PHD"/>
    <property type="match status" value="6"/>
</dbReference>
<keyword evidence="12" id="KW-0804">Transcription</keyword>
<feature type="region of interest" description="Disordered" evidence="16">
    <location>
        <begin position="1124"/>
        <end position="1159"/>
    </location>
</feature>
<proteinExistence type="predicted"/>
<evidence type="ECO:0000259" key="22">
    <source>
        <dbReference type="PROSITE" id="PS51805"/>
    </source>
</evidence>
<feature type="domain" description="Bromo" evidence="17">
    <location>
        <begin position="747"/>
        <end position="817"/>
    </location>
</feature>
<dbReference type="Pfam" id="PF05964">
    <property type="entry name" value="FYRN"/>
    <property type="match status" value="1"/>
</dbReference>
<feature type="compositionally biased region" description="Polar residues" evidence="16">
    <location>
        <begin position="132"/>
        <end position="145"/>
    </location>
</feature>
<feature type="region of interest" description="Disordered" evidence="16">
    <location>
        <begin position="1809"/>
        <end position="1830"/>
    </location>
</feature>
<dbReference type="CDD" id="cd05162">
    <property type="entry name" value="PWWP"/>
    <property type="match status" value="1"/>
</dbReference>
<dbReference type="InterPro" id="IPR013083">
    <property type="entry name" value="Znf_RING/FYVE/PHD"/>
</dbReference>
<dbReference type="Gene3D" id="1.20.920.10">
    <property type="entry name" value="Bromodomain-like"/>
    <property type="match status" value="1"/>
</dbReference>
<evidence type="ECO:0000259" key="18">
    <source>
        <dbReference type="PROSITE" id="PS50016"/>
    </source>
</evidence>
<dbReference type="GO" id="GO:0140938">
    <property type="term" value="F:histone H3 methyltransferase activity"/>
    <property type="evidence" value="ECO:0007669"/>
    <property type="project" value="UniProtKB-ARBA"/>
</dbReference>
<evidence type="ECO:0000256" key="8">
    <source>
        <dbReference type="ARBA" id="ARBA00022833"/>
    </source>
</evidence>
<feature type="compositionally biased region" description="Low complexity" evidence="16">
    <location>
        <begin position="171"/>
        <end position="184"/>
    </location>
</feature>
<dbReference type="SMART" id="SM00297">
    <property type="entry name" value="BROMO"/>
    <property type="match status" value="1"/>
</dbReference>
<evidence type="ECO:0000259" key="20">
    <source>
        <dbReference type="PROSITE" id="PS50812"/>
    </source>
</evidence>
<dbReference type="SMART" id="SM00317">
    <property type="entry name" value="SET"/>
    <property type="match status" value="1"/>
</dbReference>
<feature type="region of interest" description="Disordered" evidence="16">
    <location>
        <begin position="19"/>
        <end position="195"/>
    </location>
</feature>
<feature type="domain" description="PWWP" evidence="20">
    <location>
        <begin position="262"/>
        <end position="321"/>
    </location>
</feature>
<evidence type="ECO:0000256" key="9">
    <source>
        <dbReference type="ARBA" id="ARBA00022853"/>
    </source>
</evidence>
<evidence type="ECO:0000256" key="7">
    <source>
        <dbReference type="ARBA" id="ARBA00022771"/>
    </source>
</evidence>
<dbReference type="PROSITE" id="PS50868">
    <property type="entry name" value="POST_SET"/>
    <property type="match status" value="1"/>
</dbReference>
<keyword evidence="5" id="KW-0479">Metal-binding</keyword>
<dbReference type="SMART" id="SM00541">
    <property type="entry name" value="FYRN"/>
    <property type="match status" value="1"/>
</dbReference>
<dbReference type="InterPro" id="IPR003616">
    <property type="entry name" value="Post-SET_dom"/>
</dbReference>
<dbReference type="InterPro" id="IPR034732">
    <property type="entry name" value="EPHD"/>
</dbReference>
<evidence type="ECO:0000256" key="14">
    <source>
        <dbReference type="PROSITE-ProRule" id="PRU00035"/>
    </source>
</evidence>
<feature type="compositionally biased region" description="Basic residues" evidence="16">
    <location>
        <begin position="66"/>
        <end position="75"/>
    </location>
</feature>
<organism evidence="23">
    <name type="scientific">Chaetoceros debilis</name>
    <dbReference type="NCBI Taxonomy" id="122233"/>
    <lineage>
        <taxon>Eukaryota</taxon>
        <taxon>Sar</taxon>
        <taxon>Stramenopiles</taxon>
        <taxon>Ochrophyta</taxon>
        <taxon>Bacillariophyta</taxon>
        <taxon>Coscinodiscophyceae</taxon>
        <taxon>Chaetocerotophycidae</taxon>
        <taxon>Chaetocerotales</taxon>
        <taxon>Chaetocerotaceae</taxon>
        <taxon>Chaetoceros</taxon>
    </lineage>
</organism>
<feature type="compositionally biased region" description="Basic and acidic residues" evidence="16">
    <location>
        <begin position="1124"/>
        <end position="1148"/>
    </location>
</feature>
<evidence type="ECO:0000256" key="6">
    <source>
        <dbReference type="ARBA" id="ARBA00022737"/>
    </source>
</evidence>
<feature type="region of interest" description="Disordered" evidence="16">
    <location>
        <begin position="1912"/>
        <end position="1942"/>
    </location>
</feature>
<dbReference type="InterPro" id="IPR046341">
    <property type="entry name" value="SET_dom_sf"/>
</dbReference>
<dbReference type="GO" id="GO:0008270">
    <property type="term" value="F:zinc ion binding"/>
    <property type="evidence" value="ECO:0007669"/>
    <property type="project" value="UniProtKB-KW"/>
</dbReference>
<keyword evidence="4" id="KW-0949">S-adenosyl-L-methionine</keyword>
<comment type="subcellular location">
    <subcellularLocation>
        <location evidence="1">Nucleus</location>
    </subcellularLocation>
</comment>
<evidence type="ECO:0000256" key="3">
    <source>
        <dbReference type="ARBA" id="ARBA00022679"/>
    </source>
</evidence>
<dbReference type="SUPFAM" id="SSF63748">
    <property type="entry name" value="Tudor/PWWP/MBT"/>
    <property type="match status" value="1"/>
</dbReference>
<feature type="domain" description="SET" evidence="19">
    <location>
        <begin position="2428"/>
        <end position="2549"/>
    </location>
</feature>
<dbReference type="PROSITE" id="PS50280">
    <property type="entry name" value="SET"/>
    <property type="match status" value="1"/>
</dbReference>
<dbReference type="InterPro" id="IPR001487">
    <property type="entry name" value="Bromodomain"/>
</dbReference>
<keyword evidence="8" id="KW-0862">Zinc</keyword>
<dbReference type="SUPFAM" id="SSF47370">
    <property type="entry name" value="Bromodomain"/>
    <property type="match status" value="1"/>
</dbReference>
<feature type="compositionally biased region" description="Polar residues" evidence="16">
    <location>
        <begin position="1917"/>
        <end position="1938"/>
    </location>
</feature>
<dbReference type="CDD" id="cd10518">
    <property type="entry name" value="SET_SETD1-like"/>
    <property type="match status" value="1"/>
</dbReference>
<feature type="domain" description="Post-SET" evidence="21">
    <location>
        <begin position="2555"/>
        <end position="2571"/>
    </location>
</feature>
<dbReference type="PROSITE" id="PS51542">
    <property type="entry name" value="FYRN"/>
    <property type="match status" value="1"/>
</dbReference>
<name>A0A7S3Q114_9STRA</name>
<dbReference type="EMBL" id="HBIO01009450">
    <property type="protein sequence ID" value="CAE0462434.1"/>
    <property type="molecule type" value="Transcribed_RNA"/>
</dbReference>
<dbReference type="GO" id="GO:0016279">
    <property type="term" value="F:protein-lysine N-methyltransferase activity"/>
    <property type="evidence" value="ECO:0007669"/>
    <property type="project" value="UniProtKB-ARBA"/>
</dbReference>
<feature type="compositionally biased region" description="Polar residues" evidence="16">
    <location>
        <begin position="1616"/>
        <end position="1628"/>
    </location>
</feature>
<dbReference type="Gene3D" id="2.170.270.10">
    <property type="entry name" value="SET domain"/>
    <property type="match status" value="1"/>
</dbReference>
<keyword evidence="11 14" id="KW-0103">Bromodomain</keyword>
<evidence type="ECO:0000256" key="15">
    <source>
        <dbReference type="PROSITE-ProRule" id="PRU00146"/>
    </source>
</evidence>
<dbReference type="InterPro" id="IPR000313">
    <property type="entry name" value="PWWP_dom"/>
</dbReference>
<dbReference type="Pfam" id="PF00628">
    <property type="entry name" value="PHD"/>
    <property type="match status" value="2"/>
</dbReference>
<dbReference type="InterPro" id="IPR011011">
    <property type="entry name" value="Znf_FYVE_PHD"/>
</dbReference>
<keyword evidence="3" id="KW-0808">Transferase</keyword>
<dbReference type="InterPro" id="IPR003888">
    <property type="entry name" value="FYrich_N"/>
</dbReference>
<dbReference type="Gene3D" id="3.30.160.360">
    <property type="match status" value="1"/>
</dbReference>
<keyword evidence="9" id="KW-0156">Chromatin regulator</keyword>
<evidence type="ECO:0000256" key="13">
    <source>
        <dbReference type="ARBA" id="ARBA00023242"/>
    </source>
</evidence>
<evidence type="ECO:0008006" key="24">
    <source>
        <dbReference type="Google" id="ProtNLM"/>
    </source>
</evidence>
<feature type="domain" description="PHD-type" evidence="22">
    <location>
        <begin position="1991"/>
        <end position="2119"/>
    </location>
</feature>
<evidence type="ECO:0000256" key="12">
    <source>
        <dbReference type="ARBA" id="ARBA00023163"/>
    </source>
</evidence>
<feature type="compositionally biased region" description="Low complexity" evidence="16">
    <location>
        <begin position="112"/>
        <end position="131"/>
    </location>
</feature>
<dbReference type="InterPro" id="IPR036427">
    <property type="entry name" value="Bromodomain-like_sf"/>
</dbReference>
<dbReference type="InterPro" id="IPR019787">
    <property type="entry name" value="Znf_PHD-finger"/>
</dbReference>
<dbReference type="GO" id="GO:0032259">
    <property type="term" value="P:methylation"/>
    <property type="evidence" value="ECO:0007669"/>
    <property type="project" value="UniProtKB-KW"/>
</dbReference>
<dbReference type="PANTHER" id="PTHR45888">
    <property type="entry name" value="HL01030P-RELATED"/>
    <property type="match status" value="1"/>
</dbReference>
<dbReference type="Pfam" id="PF00855">
    <property type="entry name" value="PWWP"/>
    <property type="match status" value="1"/>
</dbReference>
<evidence type="ECO:0000256" key="2">
    <source>
        <dbReference type="ARBA" id="ARBA00022603"/>
    </source>
</evidence>
<dbReference type="Pfam" id="PF13771">
    <property type="entry name" value="zf-HC5HC2H"/>
    <property type="match status" value="1"/>
</dbReference>
<keyword evidence="7 15" id="KW-0863">Zinc-finger</keyword>
<evidence type="ECO:0000256" key="10">
    <source>
        <dbReference type="ARBA" id="ARBA00023015"/>
    </source>
</evidence>
<evidence type="ECO:0000259" key="17">
    <source>
        <dbReference type="PROSITE" id="PS50014"/>
    </source>
</evidence>
<feature type="compositionally biased region" description="Basic and acidic residues" evidence="16">
    <location>
        <begin position="2397"/>
        <end position="2410"/>
    </location>
</feature>
<evidence type="ECO:0000256" key="1">
    <source>
        <dbReference type="ARBA" id="ARBA00004123"/>
    </source>
</evidence>
<sequence>MSSGAPKFSEKKLAELLADARQQGLPEDWTLNTDEKGRKRWTSPKGKNFTYLQRALDHANGISKAKAAKNRKRPPSKISGSTNTGGSKSSGGGSGGGGGGGQKSKKQKKGGKSVSKASAAAKSSSASSSKANMPSSPIRASSATPVSVYDGVESDPETSLDVPTDFDEHNNSSSSAKKSSQNGSHRCTGTVHWDPNSEDGSKVGYRLRVWDDTKSYWRSGRIVRYDPISHKHKVIFFEFSNAGESSYTEEWRYLNEENVQMGGKFVWALVKGFAWWPAQVLRCTFSKSKPLKSKSNVKDLTSQPVRDGYVLVEFFDSDEVASVKDSSDFIRPFHQGAVDAVMRKNKKKRNAKAVETARQEEDTTREVRNDAVRFYAERAFDCINVRANYLLGARVEIFRADINYPVGEHCMGLVRNYSTTTKKYLIYYEPPPVNTQKLEPSWVNLTTQRYKVVDELKGMKRKSYVPNEIDVYPFLFGHKEKDGSSGSNCRGCIAPCDAEYETVLVCSKCQGFHHPGCLDPPMSQRTAESILKNEEQWTCSKCIRCSGCRDLEIAIGCKPVSKPSTLYLPRNATLQLCTSCTPMYDKDVFCPICAHVWDDARYQKIQHRKKAALTAKKKALSSLPPKKRKALAFIEDAEVLKDDKSPHDGARGDLIESSEDRDSTFRWKLPESIDNSWYYPENNVWGYNEGTMLGCEKCDMWVHAGCAELSKEEYEQTTQGEHPIYSKEFLCRSCCKEKCIEVMNLLQNEDTMFLFAAPVTDKMAHNYSDVIKKPMDLQTMTDRAHIGNYRNYAWLRESFELMVYNALVFNHPQSKYWNEAKRFYNACKKNIFVTAAKGAPASEYKALIKERFELSEKMVQAEKDRVKADKTAQKKDLVAGSNVLTVKLGPLVQPPDPPSCVLTTVVKMKPVDAFYSSWLESCFSCGSSGAVDTMLFCVDCGEAYHSFCATAPIHSMNDAAVDGWRCPNCKLCEITGQVTDDETKLLYCEMCDRAFSLDLISPPLSAVPSGLWICGQCVDCTECSNTCDKGLVSRTFWSQDPKKCLPCGGCDALSLKCLQDAKCAVCKKLHRDIENLPECSTCKSFIHIECDEDAIKAFRTGAEGEKYSCLRCRKRAIAAAKRREERARIKERKKERSKEKSKETIKMIKEKKKEKKKDTKAIVKKVKKEPPKKLLSKEELREQALAIAMKEAKKRGLPDGWGVFYGSANRKRWRSPAPNSRVFDSIPKALLYAERMKKGEHLSRAKSGDKKNDSGPSFKFFALRLDLEPDWQTREKGYDESTSLMSDAEVLLKILEAKIEKKMSLIFDRSGKVFKASLYFREEDLPSWVLSRAGRFVRFVRRLRNRSARTTRRRGMMSNRSAQTVVCKMASAFIYSICIMFKVDIKKTIRCWKKMETLLIPVDETSGTVDLKLDEKKKRYTPHQVESVRVPTVTLQIPDGVYRYDPEGNVKINTAIIDQAETLNQTMAQISYHKLDIPTESIDHVPMALSAPESVALSSRPSVGVTDGGANKRVAPMQVEGVTQNTLSYAPKDASYDPLCGKTENEYNIASALMMLTTTPTRVKKPELSNTSGIISLIPEMSHEDTRDLQGGTRDGIIRHGFSPDKSEHSKKQEHINNNLTSSPSHGFSVKLTSGAKTFAQGVDLNYSSHQQNTASNSEGPNDKISSFSVTHKQSMADAALLLSAASGAAGHSPINSNHRADMNVSSAETSMTFPASSIQSNSASTFTYVATKTGKPEICQSTSSSHVHDLPAKSSITPAAKAKLNTQELNPSEKANIISDKNTERKSMPSEVVSKPTAVINSDVSPIQIQPPNEVVPGNGTTAPNSKSELPTISKEYADSSMEPLAADHVMSTTAANQNVSKEISAPPDCQTHISKTADEITTNLKPALNVHPEVVKSTDKNEVNQAEVTIPPSAALQNRNDSSINNDAQATSQKKASPTKAIRKKEITNKPLVNLPWFTHKFTKVEPMMGWKLDTDSSNPSNAKTWMDTRTCCLCHVSGDDDAGLEPQDSEKNSPGHKFDSVKGSGRLLPMPNGLWVHTGCAIWSSEVWENPVGGIMNGVAKAKARSNKLRCFGCGQIGATLGCHKSNCHANFHFPCAKACGVVFTATHKLYCAAHANLAKDEVFDDFSEPMKILRVAEEKAEVDPSHCIRSGTLVVHSLGQIEPERDGFHSQQYITPHGYSSTRIFWSFMEAKTRTVYFMRIIRSKKNTAFYTVTAADCPTQTFKGDDVCSVYDEIMERVRNVNKDYFSHGDHASVFPMVRSLKNRGAFCLNGPQFFGFGVNCIREALEKSVNVISLAVPLSEKSTPYQFCFKNPTQQSVTDLQRKRAVAKAEKDLENVSGCARTEGISAIVKSKGSGRITRALVRNDPSSPSRKARTKGGADTAASNNGGGGRDPRARNDATSSREFESIQAKYREMKSVPMEQRLAAKRSHIHGWGLFAKKDYPKNSMIAEYMGEGISQPLADKREKMYEVLGMGSCYMFRLDLHEIVDATQIGCMARFMNHCCDANAYANIITVNLDTGLKKKIVVFAQKDIKSGDEITYDYKFPVEDGSLRCTCGAPNCIGRMN</sequence>
<evidence type="ECO:0000256" key="11">
    <source>
        <dbReference type="ARBA" id="ARBA00023117"/>
    </source>
</evidence>
<dbReference type="InterPro" id="IPR001214">
    <property type="entry name" value="SET_dom"/>
</dbReference>
<dbReference type="SUPFAM" id="SSF57903">
    <property type="entry name" value="FYVE/PHD zinc finger"/>
    <property type="match status" value="5"/>
</dbReference>
<reference evidence="23" key="1">
    <citation type="submission" date="2021-01" db="EMBL/GenBank/DDBJ databases">
        <authorList>
            <person name="Corre E."/>
            <person name="Pelletier E."/>
            <person name="Niang G."/>
            <person name="Scheremetjew M."/>
            <person name="Finn R."/>
            <person name="Kale V."/>
            <person name="Holt S."/>
            <person name="Cochrane G."/>
            <person name="Meng A."/>
            <person name="Brown T."/>
            <person name="Cohen L."/>
        </authorList>
    </citation>
    <scope>NUCLEOTIDE SEQUENCE</scope>
    <source>
        <strain evidence="23">MM31A-1</strain>
    </source>
</reference>
<evidence type="ECO:0000256" key="4">
    <source>
        <dbReference type="ARBA" id="ARBA00022691"/>
    </source>
</evidence>
<evidence type="ECO:0000256" key="16">
    <source>
        <dbReference type="SAM" id="MobiDB-lite"/>
    </source>
</evidence>
<dbReference type="PROSITE" id="PS50014">
    <property type="entry name" value="BROMODOMAIN_2"/>
    <property type="match status" value="1"/>
</dbReference>
<feature type="domain" description="PHD-type" evidence="18">
    <location>
        <begin position="486"/>
        <end position="545"/>
    </location>
</feature>
<accession>A0A7S3Q114</accession>
<dbReference type="Gene3D" id="3.30.40.10">
    <property type="entry name" value="Zinc/RING finger domain, C3HC4 (zinc finger)"/>
    <property type="match status" value="5"/>
</dbReference>
<dbReference type="SUPFAM" id="SSF82199">
    <property type="entry name" value="SET domain"/>
    <property type="match status" value="1"/>
</dbReference>
<keyword evidence="6" id="KW-0677">Repeat</keyword>
<evidence type="ECO:0000313" key="23">
    <source>
        <dbReference type="EMBL" id="CAE0462434.1"/>
    </source>
</evidence>
<dbReference type="PANTHER" id="PTHR45888:SF5">
    <property type="entry name" value="D4, ISOFORM A"/>
    <property type="match status" value="1"/>
</dbReference>
<feature type="region of interest" description="Disordered" evidence="16">
    <location>
        <begin position="2367"/>
        <end position="2410"/>
    </location>
</feature>
<protein>
    <recommendedName>
        <fullName evidence="24">Histone-lysine N-methyltransferase</fullName>
    </recommendedName>
</protein>
<dbReference type="Pfam" id="PF00856">
    <property type="entry name" value="SET"/>
    <property type="match status" value="1"/>
</dbReference>
<feature type="region of interest" description="Disordered" evidence="16">
    <location>
        <begin position="1584"/>
        <end position="1628"/>
    </location>
</feature>
<dbReference type="PROSITE" id="PS50812">
    <property type="entry name" value="PWWP"/>
    <property type="match status" value="1"/>
</dbReference>
<feature type="compositionally biased region" description="Polar residues" evidence="16">
    <location>
        <begin position="1820"/>
        <end position="1830"/>
    </location>
</feature>
<dbReference type="PROSITE" id="PS51805">
    <property type="entry name" value="EPHD"/>
    <property type="match status" value="1"/>
</dbReference>
<evidence type="ECO:0000259" key="19">
    <source>
        <dbReference type="PROSITE" id="PS50280"/>
    </source>
</evidence>
<feature type="compositionally biased region" description="Basic and acidic residues" evidence="16">
    <location>
        <begin position="1596"/>
        <end position="1615"/>
    </location>
</feature>
<dbReference type="GO" id="GO:0005634">
    <property type="term" value="C:nucleus"/>
    <property type="evidence" value="ECO:0007669"/>
    <property type="project" value="UniProtKB-SubCell"/>
</dbReference>
<dbReference type="InterPro" id="IPR001965">
    <property type="entry name" value="Znf_PHD"/>
</dbReference>
<feature type="compositionally biased region" description="Gly residues" evidence="16">
    <location>
        <begin position="88"/>
        <end position="102"/>
    </location>
</feature>
<dbReference type="Pfam" id="PF00439">
    <property type="entry name" value="Bromodomain"/>
    <property type="match status" value="1"/>
</dbReference>